<dbReference type="PANTHER" id="PTHR10362">
    <property type="entry name" value="HISTIDINE AMMONIA-LYASE"/>
    <property type="match status" value="1"/>
</dbReference>
<evidence type="ECO:0000256" key="1">
    <source>
        <dbReference type="ARBA" id="ARBA00007238"/>
    </source>
</evidence>
<dbReference type="RefSeq" id="XP_025348898.1">
    <property type="nucleotide sequence ID" value="XM_025490041.1"/>
</dbReference>
<reference evidence="2 3" key="1">
    <citation type="journal article" date="2018" name="Mol. Biol. Evol.">
        <title>Broad Genomic Sampling Reveals a Smut Pathogenic Ancestry of the Fungal Clade Ustilaginomycotina.</title>
        <authorList>
            <person name="Kijpornyongpan T."/>
            <person name="Mondo S.J."/>
            <person name="Barry K."/>
            <person name="Sandor L."/>
            <person name="Lee J."/>
            <person name="Lipzen A."/>
            <person name="Pangilinan J."/>
            <person name="LaButti K."/>
            <person name="Hainaut M."/>
            <person name="Henrissat B."/>
            <person name="Grigoriev I.V."/>
            <person name="Spatafora J.W."/>
            <person name="Aime M.C."/>
        </authorList>
    </citation>
    <scope>NUCLEOTIDE SEQUENCE [LARGE SCALE GENOMIC DNA]</scope>
    <source>
        <strain evidence="2 3">MCA 4718</strain>
    </source>
</reference>
<name>A0A316UA69_9BASI</name>
<dbReference type="Gene3D" id="1.10.275.10">
    <property type="entry name" value="Fumarase/aspartase (N-terminal domain)"/>
    <property type="match status" value="1"/>
</dbReference>
<gene>
    <name evidence="2" type="ORF">BCV69DRAFT_242641</name>
</gene>
<feature type="non-terminal residue" evidence="2">
    <location>
        <position position="375"/>
    </location>
</feature>
<dbReference type="STRING" id="1684307.A0A316UA69"/>
<dbReference type="InterPro" id="IPR024083">
    <property type="entry name" value="Fumarase/histidase_N"/>
</dbReference>
<dbReference type="InterPro" id="IPR008948">
    <property type="entry name" value="L-Aspartase-like"/>
</dbReference>
<protein>
    <submittedName>
        <fullName evidence="2">Phenylalanine/histidine ammonia-lyase</fullName>
    </submittedName>
</protein>
<feature type="non-terminal residue" evidence="2">
    <location>
        <position position="1"/>
    </location>
</feature>
<evidence type="ECO:0000313" key="3">
    <source>
        <dbReference type="Proteomes" id="UP000245942"/>
    </source>
</evidence>
<dbReference type="PROSITE" id="PS00488">
    <property type="entry name" value="PAL_HISTIDASE"/>
    <property type="match status" value="1"/>
</dbReference>
<dbReference type="InterPro" id="IPR022313">
    <property type="entry name" value="Phe/His_NH3-lyase_AS"/>
</dbReference>
<comment type="similarity">
    <text evidence="1">Belongs to the PAL/histidase family.</text>
</comment>
<dbReference type="CDD" id="cd00332">
    <property type="entry name" value="PAL-HAL"/>
    <property type="match status" value="1"/>
</dbReference>
<dbReference type="Gene3D" id="1.20.200.10">
    <property type="entry name" value="Fumarase/aspartase (Central domain)"/>
    <property type="match status" value="1"/>
</dbReference>
<dbReference type="AlphaFoldDB" id="A0A316UA69"/>
<sequence>LPCAWVRGAILIRINSFLRGHSCVRWDLIERLAALLRARITPNVPLQGSISASGDLAPLAYVAFALAGHPSLTMTIYKPGPISEQDTAQGALRSAGIQPYSFAPKEVLALINGTAVSAAVAADALGSAHTLLLLAQVVTVVHTEAMLGFRAPFESFLHDVARPHTGQCQIAENLRNWLSDSSMLQDREQSAGIEYPGPVYAIRTAPQWLGPVLEDFVAAHETLTTELNSSTDNPLFDPTSKQLYHGGNFQAAAVTNAVEKIRDGLSTIGRLIFAQQSELLNPQRSNGLPTCLAPSLGPNKDGGLKGIDIANASYLSELNFLANRVNHFVQSAEMDNQSVNSLALISARFTVMAAEVLKKLMANAVYGVLQAIDLR</sequence>
<dbReference type="EMBL" id="KZ819324">
    <property type="protein sequence ID" value="PWN21738.1"/>
    <property type="molecule type" value="Genomic_DNA"/>
</dbReference>
<proteinExistence type="inferred from homology"/>
<accession>A0A316UA69</accession>
<dbReference type="InterPro" id="IPR001106">
    <property type="entry name" value="Aromatic_Lyase"/>
</dbReference>
<dbReference type="GeneID" id="37011775"/>
<organism evidence="2 3">
    <name type="scientific">Pseudomicrostroma glucosiphilum</name>
    <dbReference type="NCBI Taxonomy" id="1684307"/>
    <lineage>
        <taxon>Eukaryota</taxon>
        <taxon>Fungi</taxon>
        <taxon>Dikarya</taxon>
        <taxon>Basidiomycota</taxon>
        <taxon>Ustilaginomycotina</taxon>
        <taxon>Exobasidiomycetes</taxon>
        <taxon>Microstromatales</taxon>
        <taxon>Microstromatales incertae sedis</taxon>
        <taxon>Pseudomicrostroma</taxon>
    </lineage>
</organism>
<dbReference type="Proteomes" id="UP000245942">
    <property type="component" value="Unassembled WGS sequence"/>
</dbReference>
<dbReference type="SUPFAM" id="SSF48557">
    <property type="entry name" value="L-aspartase-like"/>
    <property type="match status" value="1"/>
</dbReference>
<dbReference type="OrthoDB" id="10051290at2759"/>
<keyword evidence="3" id="KW-1185">Reference proteome</keyword>
<keyword evidence="2" id="KW-0456">Lyase</keyword>
<evidence type="ECO:0000313" key="2">
    <source>
        <dbReference type="EMBL" id="PWN21738.1"/>
    </source>
</evidence>
<dbReference type="GO" id="GO:0016841">
    <property type="term" value="F:ammonia-lyase activity"/>
    <property type="evidence" value="ECO:0007669"/>
    <property type="project" value="InterPro"/>
</dbReference>
<dbReference type="Pfam" id="PF00221">
    <property type="entry name" value="Lyase_aromatic"/>
    <property type="match status" value="1"/>
</dbReference>